<accession>A0A645D6M6</accession>
<reference evidence="1" key="1">
    <citation type="submission" date="2019-08" db="EMBL/GenBank/DDBJ databases">
        <authorList>
            <person name="Kucharzyk K."/>
            <person name="Murdoch R.W."/>
            <person name="Higgins S."/>
            <person name="Loffler F."/>
        </authorList>
    </citation>
    <scope>NUCLEOTIDE SEQUENCE</scope>
</reference>
<proteinExistence type="predicted"/>
<name>A0A645D6M6_9ZZZZ</name>
<evidence type="ECO:0000313" key="1">
    <source>
        <dbReference type="EMBL" id="MPM85026.1"/>
    </source>
</evidence>
<dbReference type="AlphaFoldDB" id="A0A645D6M6"/>
<comment type="caution">
    <text evidence="1">The sequence shown here is derived from an EMBL/GenBank/DDBJ whole genome shotgun (WGS) entry which is preliminary data.</text>
</comment>
<dbReference type="EMBL" id="VSSQ01033439">
    <property type="protein sequence ID" value="MPM85026.1"/>
    <property type="molecule type" value="Genomic_DNA"/>
</dbReference>
<gene>
    <name evidence="1" type="ORF">SDC9_132103</name>
</gene>
<sequence length="77" mass="8460">MFIPNELRVLLAGDKPWDGVHGAGTVEGDDRGDILNVLGLEAGAHTGHPRALHLEHPRGAPLREHAEGLRVVIRYRR</sequence>
<organism evidence="1">
    <name type="scientific">bioreactor metagenome</name>
    <dbReference type="NCBI Taxonomy" id="1076179"/>
    <lineage>
        <taxon>unclassified sequences</taxon>
        <taxon>metagenomes</taxon>
        <taxon>ecological metagenomes</taxon>
    </lineage>
</organism>
<protein>
    <submittedName>
        <fullName evidence="1">Uncharacterized protein</fullName>
    </submittedName>
</protein>